<dbReference type="GO" id="GO:0022857">
    <property type="term" value="F:transmembrane transporter activity"/>
    <property type="evidence" value="ECO:0007669"/>
    <property type="project" value="InterPro"/>
</dbReference>
<dbReference type="OrthoDB" id="194139at2759"/>
<dbReference type="PROSITE" id="PS50850">
    <property type="entry name" value="MFS"/>
    <property type="match status" value="1"/>
</dbReference>
<dbReference type="PANTHER" id="PTHR23507">
    <property type="entry name" value="ZGC:174356"/>
    <property type="match status" value="1"/>
</dbReference>
<proteinExistence type="predicted"/>
<dbReference type="PANTHER" id="PTHR23507:SF1">
    <property type="entry name" value="FI18259P1-RELATED"/>
    <property type="match status" value="1"/>
</dbReference>
<keyword evidence="4 6" id="KW-0472">Membrane</keyword>
<feature type="domain" description="Major facilitator superfamily (MFS) profile" evidence="7">
    <location>
        <begin position="53"/>
        <end position="505"/>
    </location>
</feature>
<reference evidence="8 9" key="1">
    <citation type="submission" date="2019-07" db="EMBL/GenBank/DDBJ databases">
        <title>Finished genome of Venturia effusa.</title>
        <authorList>
            <person name="Young C.A."/>
            <person name="Cox M.P."/>
            <person name="Ganley A.R.D."/>
            <person name="David W.J."/>
        </authorList>
    </citation>
    <scope>NUCLEOTIDE SEQUENCE [LARGE SCALE GENOMIC DNA]</scope>
    <source>
        <strain evidence="9">albino</strain>
    </source>
</reference>
<protein>
    <recommendedName>
        <fullName evidence="7">Major facilitator superfamily (MFS) profile domain-containing protein</fullName>
    </recommendedName>
</protein>
<name>A0A517LEA4_9PEZI</name>
<dbReference type="SUPFAM" id="SSF103473">
    <property type="entry name" value="MFS general substrate transporter"/>
    <property type="match status" value="1"/>
</dbReference>
<organism evidence="8 9">
    <name type="scientific">Venturia effusa</name>
    <dbReference type="NCBI Taxonomy" id="50376"/>
    <lineage>
        <taxon>Eukaryota</taxon>
        <taxon>Fungi</taxon>
        <taxon>Dikarya</taxon>
        <taxon>Ascomycota</taxon>
        <taxon>Pezizomycotina</taxon>
        <taxon>Dothideomycetes</taxon>
        <taxon>Pleosporomycetidae</taxon>
        <taxon>Venturiales</taxon>
        <taxon>Venturiaceae</taxon>
        <taxon>Venturia</taxon>
    </lineage>
</organism>
<keyword evidence="2 6" id="KW-0812">Transmembrane</keyword>
<evidence type="ECO:0000256" key="4">
    <source>
        <dbReference type="ARBA" id="ARBA00023136"/>
    </source>
</evidence>
<feature type="transmembrane region" description="Helical" evidence="6">
    <location>
        <begin position="215"/>
        <end position="237"/>
    </location>
</feature>
<feature type="transmembrane region" description="Helical" evidence="6">
    <location>
        <begin position="447"/>
        <end position="470"/>
    </location>
</feature>
<feature type="transmembrane region" description="Helical" evidence="6">
    <location>
        <begin position="353"/>
        <end position="375"/>
    </location>
</feature>
<evidence type="ECO:0000256" key="1">
    <source>
        <dbReference type="ARBA" id="ARBA00004141"/>
    </source>
</evidence>
<feature type="transmembrane region" description="Helical" evidence="6">
    <location>
        <begin position="49"/>
        <end position="66"/>
    </location>
</feature>
<gene>
    <name evidence="8" type="ORF">FKW77_008106</name>
</gene>
<dbReference type="Gene3D" id="1.20.1250.20">
    <property type="entry name" value="MFS general substrate transporter like domains"/>
    <property type="match status" value="1"/>
</dbReference>
<evidence type="ECO:0000256" key="3">
    <source>
        <dbReference type="ARBA" id="ARBA00022989"/>
    </source>
</evidence>
<dbReference type="InterPro" id="IPR020846">
    <property type="entry name" value="MFS_dom"/>
</dbReference>
<evidence type="ECO:0000256" key="6">
    <source>
        <dbReference type="SAM" id="Phobius"/>
    </source>
</evidence>
<evidence type="ECO:0000313" key="8">
    <source>
        <dbReference type="EMBL" id="QDS73954.1"/>
    </source>
</evidence>
<evidence type="ECO:0000313" key="9">
    <source>
        <dbReference type="Proteomes" id="UP000316270"/>
    </source>
</evidence>
<dbReference type="AlphaFoldDB" id="A0A517LEA4"/>
<dbReference type="Pfam" id="PF07690">
    <property type="entry name" value="MFS_1"/>
    <property type="match status" value="1"/>
</dbReference>
<feature type="transmembrane region" description="Helical" evidence="6">
    <location>
        <begin position="395"/>
        <end position="427"/>
    </location>
</feature>
<feature type="transmembrane region" description="Helical" evidence="6">
    <location>
        <begin position="180"/>
        <end position="203"/>
    </location>
</feature>
<evidence type="ECO:0000259" key="7">
    <source>
        <dbReference type="PROSITE" id="PS50850"/>
    </source>
</evidence>
<evidence type="ECO:0000256" key="2">
    <source>
        <dbReference type="ARBA" id="ARBA00022692"/>
    </source>
</evidence>
<comment type="subcellular location">
    <subcellularLocation>
        <location evidence="1">Membrane</location>
        <topology evidence="1">Multi-pass membrane protein</topology>
    </subcellularLocation>
</comment>
<evidence type="ECO:0000256" key="5">
    <source>
        <dbReference type="SAM" id="MobiDB-lite"/>
    </source>
</evidence>
<keyword evidence="9" id="KW-1185">Reference proteome</keyword>
<feature type="compositionally biased region" description="Polar residues" evidence="5">
    <location>
        <begin position="13"/>
        <end position="24"/>
    </location>
</feature>
<feature type="transmembrane region" description="Helical" evidence="6">
    <location>
        <begin position="149"/>
        <end position="174"/>
    </location>
</feature>
<dbReference type="Proteomes" id="UP000316270">
    <property type="component" value="Chromosome 10"/>
</dbReference>
<dbReference type="GO" id="GO:0016020">
    <property type="term" value="C:membrane"/>
    <property type="evidence" value="ECO:0007669"/>
    <property type="project" value="UniProtKB-SubCell"/>
</dbReference>
<dbReference type="InterPro" id="IPR011701">
    <property type="entry name" value="MFS"/>
</dbReference>
<dbReference type="InterPro" id="IPR036259">
    <property type="entry name" value="MFS_trans_sf"/>
</dbReference>
<feature type="transmembrane region" description="Helical" evidence="6">
    <location>
        <begin position="482"/>
        <end position="502"/>
    </location>
</feature>
<accession>A0A517LEA4</accession>
<sequence length="529" mass="58217">MAATDAAVEETPLLSSRISSTRQAPSTTSSSCCSLDPSTSSPSRSRTPATYTITFVIAFILFVGAGDELIQPAQTRVVESIYCRQYYDKVNPGLVGRDGWVEEKYCKVSKVQGQVAGLKAWSIALEGAGMLVVSVPWGYFADTYGRRPVFLLLTLGFWIKAAWIMFVLSFWQILPLELVWLGSLSIILGGGSSVASAMVFTVISDVVPESGRVQVFFFIAATSMCTQFIGPFISAILMEPNPWVPMFIGLVLQLVPLLLYHRFQETLHYNTPPTESSSSLSSPASSIHPAKRTRTARFLEALQESYTFIVRDKRLLLIFPAFFVQLILMQRDVLMQYISVRYSVSLARATVLISIRSGLVLVLNLVLWPLLTWLFRKKWRFHPQKADLLLSRASVLIMSIGFLFIALAPTLPLVVAAMIFNTFGWGFTAFLRSLMTSLVGVNHVASLNSFLGIFEATGLMIGSPLLAIAFEKGVEMGGRWMGLPFFGCAAIIGLIGFLLAFVGEVGLLNGDGSEIVVEDEDEDEEEEDA</sequence>
<keyword evidence="3 6" id="KW-1133">Transmembrane helix</keyword>
<feature type="region of interest" description="Disordered" evidence="5">
    <location>
        <begin position="1"/>
        <end position="46"/>
    </location>
</feature>
<feature type="compositionally biased region" description="Low complexity" evidence="5">
    <location>
        <begin position="25"/>
        <end position="46"/>
    </location>
</feature>
<feature type="transmembrane region" description="Helical" evidence="6">
    <location>
        <begin position="315"/>
        <end position="333"/>
    </location>
</feature>
<feature type="transmembrane region" description="Helical" evidence="6">
    <location>
        <begin position="243"/>
        <end position="260"/>
    </location>
</feature>
<dbReference type="EMBL" id="CP042194">
    <property type="protein sequence ID" value="QDS73954.1"/>
    <property type="molecule type" value="Genomic_DNA"/>
</dbReference>